<dbReference type="SUPFAM" id="SSF140860">
    <property type="entry name" value="Pseudo ankyrin repeat-like"/>
    <property type="match status" value="1"/>
</dbReference>
<dbReference type="SUPFAM" id="SSF48403">
    <property type="entry name" value="Ankyrin repeat"/>
    <property type="match status" value="4"/>
</dbReference>
<accession>A0A6J8ETT2</accession>
<dbReference type="InterPro" id="IPR002110">
    <property type="entry name" value="Ankyrin_rpt"/>
</dbReference>
<dbReference type="SMART" id="SM00248">
    <property type="entry name" value="ANK"/>
    <property type="match status" value="33"/>
</dbReference>
<organism evidence="1 2">
    <name type="scientific">Mytilus coruscus</name>
    <name type="common">Sea mussel</name>
    <dbReference type="NCBI Taxonomy" id="42192"/>
    <lineage>
        <taxon>Eukaryota</taxon>
        <taxon>Metazoa</taxon>
        <taxon>Spiralia</taxon>
        <taxon>Lophotrochozoa</taxon>
        <taxon>Mollusca</taxon>
        <taxon>Bivalvia</taxon>
        <taxon>Autobranchia</taxon>
        <taxon>Pteriomorphia</taxon>
        <taxon>Mytilida</taxon>
        <taxon>Mytiloidea</taxon>
        <taxon>Mytilidae</taxon>
        <taxon>Mytilinae</taxon>
        <taxon>Mytilus</taxon>
    </lineage>
</organism>
<protein>
    <recommendedName>
        <fullName evidence="3">Ankyrin repeat protein</fullName>
    </recommendedName>
</protein>
<evidence type="ECO:0000313" key="1">
    <source>
        <dbReference type="EMBL" id="CAC5423166.1"/>
    </source>
</evidence>
<evidence type="ECO:0008006" key="3">
    <source>
        <dbReference type="Google" id="ProtNLM"/>
    </source>
</evidence>
<dbReference type="EMBL" id="CACVKT020009737">
    <property type="protein sequence ID" value="CAC5423166.1"/>
    <property type="molecule type" value="Genomic_DNA"/>
</dbReference>
<evidence type="ECO:0000313" key="2">
    <source>
        <dbReference type="Proteomes" id="UP000507470"/>
    </source>
</evidence>
<gene>
    <name evidence="1" type="ORF">MCOR_55169</name>
</gene>
<dbReference type="Gene3D" id="1.25.40.20">
    <property type="entry name" value="Ankyrin repeat-containing domain"/>
    <property type="match status" value="8"/>
</dbReference>
<reference evidence="1 2" key="1">
    <citation type="submission" date="2020-06" db="EMBL/GenBank/DDBJ databases">
        <authorList>
            <person name="Li R."/>
            <person name="Bekaert M."/>
        </authorList>
    </citation>
    <scope>NUCLEOTIDE SEQUENCE [LARGE SCALE GENOMIC DNA]</scope>
    <source>
        <strain evidence="2">wild</strain>
    </source>
</reference>
<dbReference type="Pfam" id="PF12796">
    <property type="entry name" value="Ank_2"/>
    <property type="match status" value="5"/>
</dbReference>
<dbReference type="PANTHER" id="PTHR46586:SF3">
    <property type="entry name" value="ANKYRIN REPEAT-CONTAINING PROTEIN"/>
    <property type="match status" value="1"/>
</dbReference>
<keyword evidence="2" id="KW-1185">Reference proteome</keyword>
<proteinExistence type="predicted"/>
<dbReference type="PANTHER" id="PTHR46586">
    <property type="entry name" value="ANKYRIN REPEAT-CONTAINING PROTEIN"/>
    <property type="match status" value="1"/>
</dbReference>
<sequence length="1476" mass="168055">MLGIDTAMNNMCSGGSLRIVEWLVEHVDNTLIDVKTVLHHAIDRYDYDDDVSDILCFLLERFDAKNIVSDTEKWKTLMEKACYNDDLDLVKLLTTKCDNTMLGIDTAMNNTCSGGSLRIFEWLVEHVDNTLIDVKTVLHNAIDKYDYDILCFLLERFDAKNIVSDMATWKTLMKNACRDNDIDLIKLLTKKLDNTLLGIDTAMHNACSGGSFLVVEWLVEHVDNTLIDIKTALHHAINGYDYDADNSDILCFLFKRFDAKKIMSDTEKWQTVMRIACYNDDLDLVKLLTEKLDNTLLGIDTAMHNAWSGGGFLVVKWLVEHVDNTLIDVKTVFHLALDEYNCDADNSDILCFLLERFDAKKIVSDTETWQTVMRIACYKDDLDLVKLLTEKLDNTLIGIDTAMYNACSGGSFLVVEWLVEHVDNTLIDIKTAFHHVIDNSDKDNLGILYFLLKRFDAKKIVSDTEKWQTLMKMACYNDDLDLVKLLTEKLDNTVLVIDTAMNYACSGGSLRVVEWLVENVDNALIDAKTAFTCAIVFYIASFNSDIIVFLLQLDVTNSSLDREKVKMFIEKVCYKYDIDSDIDTVKTLLFENIDNTLIDVKTALSHAIYNYIEFDAMNIICFLLRRFEVTHILSDTEYGKIVMKKACSLNDLDLVKFLTEKIDNTLLGFDTAMHTACLKGSVRVVKWLVEYVDNTLIDVKTALYYAIDEYDYESDSSEILCFLLKRFDANKIVSDTQKWKTLMEKACYNNDLDLVKLLTEKIDNNLLGIDTAMNTECSKGNNYVVIWLLQNVAETLLDMNTAMSEVCLNADSLDLAKTILNYVDGKEIDMNTLIINACSNGNFTILAWLLQNVGSQVLDLKTALNISCLNGHFTTVQHILERFDIQHFDLSAAMIKVCRSQSINSLEIGNFLWNKFNHNLFDIAKAMTNACRYGNLRIANWLLEWNDVHLFDMSEALCSACQCDKGKVVKWIISNIPTEKINVQKAIKNTCRNNSDDLSIIEVFVKSSEKLGLDLNILVKEACTYERTDVIEWMLRHCDKDCFRILDLLTSLVSNDTSPETHVIDRHDKSEHESNKQNLILKILKDNTLASFDYNSILIKASFEGWIDIFEWIITKIGNAELDITNAVNKASQNGRRDIIDWSLLNLNPDQIDTNTILVEASGFGWTEIVMNISNRSMKNKIIFRNAMNDACAFGRAEVVIWLLKNNAKDMFDLSAVMNAACINGWMDTLNWILENTDYMLLNLYSAVTEACAAGNINIVQLFFNTFGNVYFDQQKLSTRLCEKRDNEKVVLFLLENLNAAGIQIDNILIKASAFGWLEVVRWIMEYSPEINAVGAAFKNACVNGEIDIVKCLQDKISEDNIQTGLWTACTSGFEEIVEVLLDSVKHEHLGMATVLNEACRCGEQTVVELLLRKVDNALFDKRAAINEACKSKLPEDLVYFLIKDLQNNDFDNEVVSENARKHRWTKILMQLKRKP</sequence>
<dbReference type="Proteomes" id="UP000507470">
    <property type="component" value="Unassembled WGS sequence"/>
</dbReference>
<dbReference type="InterPro" id="IPR036770">
    <property type="entry name" value="Ankyrin_rpt-contain_sf"/>
</dbReference>
<dbReference type="OrthoDB" id="74529at2759"/>
<name>A0A6J8ETT2_MYTCO</name>
<dbReference type="InterPro" id="IPR052050">
    <property type="entry name" value="SecEffector_AnkRepeat"/>
</dbReference>